<name>A0A0E0N1J7_ORYRU</name>
<proteinExistence type="predicted"/>
<evidence type="ECO:0000313" key="1">
    <source>
        <dbReference type="EnsemblPlants" id="ORUFI01G31610.1"/>
    </source>
</evidence>
<reference evidence="2" key="1">
    <citation type="submission" date="2013-06" db="EMBL/GenBank/DDBJ databases">
        <authorList>
            <person name="Zhao Q."/>
        </authorList>
    </citation>
    <scope>NUCLEOTIDE SEQUENCE</scope>
    <source>
        <strain evidence="2">cv. W1943</strain>
    </source>
</reference>
<accession>A0A0E0N1J7</accession>
<evidence type="ECO:0000313" key="2">
    <source>
        <dbReference type="Proteomes" id="UP000008022"/>
    </source>
</evidence>
<keyword evidence="2" id="KW-1185">Reference proteome</keyword>
<dbReference type="Proteomes" id="UP000008022">
    <property type="component" value="Unassembled WGS sequence"/>
</dbReference>
<sequence>MAVERRIGAMQLEVEVKLFGRDDGGTAPRPTWMSCGLRMDEAQLPNTAHCTHIDALPDHGRQAFEHVNMLLRQRLQLVLHR</sequence>
<dbReference type="AlphaFoldDB" id="A0A0E0N1J7"/>
<dbReference type="HOGENOM" id="CLU_2578014_0_0_1"/>
<organism evidence="1 2">
    <name type="scientific">Oryza rufipogon</name>
    <name type="common">Brownbeard rice</name>
    <name type="synonym">Asian wild rice</name>
    <dbReference type="NCBI Taxonomy" id="4529"/>
    <lineage>
        <taxon>Eukaryota</taxon>
        <taxon>Viridiplantae</taxon>
        <taxon>Streptophyta</taxon>
        <taxon>Embryophyta</taxon>
        <taxon>Tracheophyta</taxon>
        <taxon>Spermatophyta</taxon>
        <taxon>Magnoliopsida</taxon>
        <taxon>Liliopsida</taxon>
        <taxon>Poales</taxon>
        <taxon>Poaceae</taxon>
        <taxon>BOP clade</taxon>
        <taxon>Oryzoideae</taxon>
        <taxon>Oryzeae</taxon>
        <taxon>Oryzinae</taxon>
        <taxon>Oryza</taxon>
    </lineage>
</organism>
<dbReference type="OMA" id="CTHIDAL"/>
<reference evidence="1" key="2">
    <citation type="submission" date="2015-06" db="UniProtKB">
        <authorList>
            <consortium name="EnsemblPlants"/>
        </authorList>
    </citation>
    <scope>IDENTIFICATION</scope>
</reference>
<protein>
    <submittedName>
        <fullName evidence="1">Uncharacterized protein</fullName>
    </submittedName>
</protein>
<dbReference type="EnsemblPlants" id="ORUFI01G31610.1">
    <property type="protein sequence ID" value="ORUFI01G31610.1"/>
    <property type="gene ID" value="ORUFI01G31610"/>
</dbReference>
<dbReference type="Gramene" id="ORUFI01G31610.1">
    <property type="protein sequence ID" value="ORUFI01G31610.1"/>
    <property type="gene ID" value="ORUFI01G31610"/>
</dbReference>